<evidence type="ECO:0000313" key="2">
    <source>
        <dbReference type="Proteomes" id="UP000057389"/>
    </source>
</evidence>
<dbReference type="Proteomes" id="UP000057389">
    <property type="component" value="Unassembled WGS sequence"/>
</dbReference>
<keyword evidence="2" id="KW-1185">Reference proteome</keyword>
<dbReference type="EMBL" id="LMXU01000013">
    <property type="protein sequence ID" value="KWU01498.1"/>
    <property type="molecule type" value="Genomic_DNA"/>
</dbReference>
<dbReference type="RefSeq" id="WP_060467791.1">
    <property type="nucleotide sequence ID" value="NZ_AP025514.1"/>
</dbReference>
<reference evidence="1 2" key="1">
    <citation type="submission" date="2015-11" db="EMBL/GenBank/DDBJ databases">
        <title>Draft WGS of Vibrio toranzoniae.</title>
        <authorList>
            <person name="Lasa A."/>
            <person name="Romalde J.L."/>
        </authorList>
    </citation>
    <scope>NUCLEOTIDE SEQUENCE [LARGE SCALE GENOMIC DNA]</scope>
    <source>
        <strain evidence="1 2">Vb 10.8</strain>
    </source>
</reference>
<dbReference type="AlphaFoldDB" id="A0A109D9R5"/>
<name>A0A109D9R5_9VIBR</name>
<comment type="caution">
    <text evidence="1">The sequence shown here is derived from an EMBL/GenBank/DDBJ whole genome shotgun (WGS) entry which is preliminary data.</text>
</comment>
<accession>A0A109D9R5</accession>
<sequence length="113" mass="12639">MKNKTIKALSEKLGVPTRETKKTLAWDITSGFGVVVQIDQPSTGEYALVWLPHNADALEELSGEKVVYPEEKGRHSNTYASPGLKRGDAAIRAKIKTEQELNELLCFLFDPFY</sequence>
<dbReference type="OrthoDB" id="9802901at2"/>
<proteinExistence type="predicted"/>
<protein>
    <submittedName>
        <fullName evidence="1">Uncharacterized protein</fullName>
    </submittedName>
</protein>
<evidence type="ECO:0000313" key="1">
    <source>
        <dbReference type="EMBL" id="KWU01498.1"/>
    </source>
</evidence>
<gene>
    <name evidence="1" type="ORF">APQ14_05835</name>
</gene>
<organism evidence="1 2">
    <name type="scientific">Vibrio toranzoniae</name>
    <dbReference type="NCBI Taxonomy" id="1194427"/>
    <lineage>
        <taxon>Bacteria</taxon>
        <taxon>Pseudomonadati</taxon>
        <taxon>Pseudomonadota</taxon>
        <taxon>Gammaproteobacteria</taxon>
        <taxon>Vibrionales</taxon>
        <taxon>Vibrionaceae</taxon>
        <taxon>Vibrio</taxon>
    </lineage>
</organism>
<dbReference type="GeneID" id="300178506"/>